<dbReference type="RefSeq" id="XP_028361874.1">
    <property type="nucleotide sequence ID" value="XM_028506073.2"/>
</dbReference>
<dbReference type="GO" id="GO:0045725">
    <property type="term" value="P:positive regulation of glycogen biosynthetic process"/>
    <property type="evidence" value="ECO:0007669"/>
    <property type="project" value="TreeGrafter"/>
</dbReference>
<reference evidence="4 5" key="1">
    <citation type="submission" date="2025-04" db="UniProtKB">
        <authorList>
            <consortium name="RefSeq"/>
        </authorList>
    </citation>
    <scope>IDENTIFICATION</scope>
    <source>
        <tissue evidence="4 5">Muscle</tissue>
    </source>
</reference>
<feature type="compositionally biased region" description="Polar residues" evidence="1">
    <location>
        <begin position="602"/>
        <end position="621"/>
    </location>
</feature>
<evidence type="ECO:0000313" key="4">
    <source>
        <dbReference type="RefSeq" id="XP_028361874.1"/>
    </source>
</evidence>
<organism evidence="3 4">
    <name type="scientific">Phyllostomus discolor</name>
    <name type="common">pale spear-nosed bat</name>
    <dbReference type="NCBI Taxonomy" id="89673"/>
    <lineage>
        <taxon>Eukaryota</taxon>
        <taxon>Metazoa</taxon>
        <taxon>Chordata</taxon>
        <taxon>Craniata</taxon>
        <taxon>Vertebrata</taxon>
        <taxon>Euteleostomi</taxon>
        <taxon>Mammalia</taxon>
        <taxon>Eutheria</taxon>
        <taxon>Laurasiatheria</taxon>
        <taxon>Chiroptera</taxon>
        <taxon>Yangochiroptera</taxon>
        <taxon>Phyllostomidae</taxon>
        <taxon>Phyllostominae</taxon>
        <taxon>Phyllostomus</taxon>
    </lineage>
</organism>
<dbReference type="Proteomes" id="UP000504628">
    <property type="component" value="Chromosome 1"/>
</dbReference>
<sequence length="634" mass="71981">MSSKRKIDAEGRQFNDRWESEYMFVFQGENPVCLLCYETISVIKEYNVRRHFETKHGTKYAKFSLQEKQQLAQELKGRLQSQQNVLTRTIAKNDAAVKASFIVAEEIARASKCFSEGAFFKQRMLKVCEQVCPDQIQTFKNVSLSRNTIANRVKELAGNLATQLVEEARSYLAFSLAVDESTDNTDTSHLSIFIRGVKADFSVTEELLDVITMHGTTTGKDIFDAVEKSINNHKLPWEKLVGLTTNGAPAMCGEKTGLVGLMKEKLQKSSCDTPLITYHCIIHPEALCGRVLELDNIMTTVMKTVNFIRARSLNHGQFQVFLQEMDSEREDVPYHTEVRWLSRSAVLKQFFELREEIALFMQSKGKPLPELSDPNWLCDFAMLCDITEHLAQLNQKLQGRKQVITQMSDAITAFQRKLHLWKSQVDKDNLAHFPVCQSISASVPGAFSCTPLATKLSQLIDEFDQRFSDFRRQRLSFAIFANPFTIDVDSAPHNLQLELIDIQSDSCLRVKFEDVKIEDFYCLLPPALMPQLRLHAARILSLFGSTYLCEHTFSIMNLNKTKHRSRITDDNLHAVLRIATAQGLKPDIDTLTSRKRCQTSRKQNSCVSAPGTEKQQNQTSDADAVADIWTSCTD</sequence>
<dbReference type="PANTHER" id="PTHR45913">
    <property type="entry name" value="EPM2A-INTERACTING PROTEIN 1"/>
    <property type="match status" value="1"/>
</dbReference>
<accession>A0A6J2L4Q4</accession>
<gene>
    <name evidence="4 5 6" type="primary">LOC114491782</name>
</gene>
<evidence type="ECO:0000256" key="1">
    <source>
        <dbReference type="SAM" id="MobiDB-lite"/>
    </source>
</evidence>
<evidence type="ECO:0000313" key="5">
    <source>
        <dbReference type="RefSeq" id="XP_035867771.1"/>
    </source>
</evidence>
<protein>
    <submittedName>
        <fullName evidence="4 5">General transcription factor II-I repeat domain-containing protein 2-like isoform X1</fullName>
    </submittedName>
</protein>
<dbReference type="KEGG" id="pdic:114491782"/>
<dbReference type="OrthoDB" id="9770520at2759"/>
<evidence type="ECO:0000313" key="6">
    <source>
        <dbReference type="RefSeq" id="XP_035867782.1"/>
    </source>
</evidence>
<evidence type="ECO:0000259" key="2">
    <source>
        <dbReference type="Pfam" id="PF18658"/>
    </source>
</evidence>
<evidence type="ECO:0000313" key="3">
    <source>
        <dbReference type="Proteomes" id="UP000504628"/>
    </source>
</evidence>
<dbReference type="PANTHER" id="PTHR45913:SF11">
    <property type="entry name" value="EPM2A-INTERACTING PROTEIN 1"/>
    <property type="match status" value="1"/>
</dbReference>
<dbReference type="GeneID" id="114491782"/>
<dbReference type="RefSeq" id="XP_035867782.1">
    <property type="nucleotide sequence ID" value="XM_036011889.1"/>
</dbReference>
<dbReference type="InterPro" id="IPR012337">
    <property type="entry name" value="RNaseH-like_sf"/>
</dbReference>
<dbReference type="SUPFAM" id="SSF53098">
    <property type="entry name" value="Ribonuclease H-like"/>
    <property type="match status" value="1"/>
</dbReference>
<feature type="domain" description="SPIN-DOC-like zinc-finger" evidence="2">
    <location>
        <begin position="16"/>
        <end position="74"/>
    </location>
</feature>
<dbReference type="RefSeq" id="XP_035867771.1">
    <property type="nucleotide sequence ID" value="XM_036011878.1"/>
</dbReference>
<dbReference type="InterPro" id="IPR040647">
    <property type="entry name" value="SPIN-DOC_Znf-C2H2"/>
</dbReference>
<name>A0A6J2L4Q4_9CHIR</name>
<dbReference type="Pfam" id="PF18658">
    <property type="entry name" value="zf-C2H2_12"/>
    <property type="match status" value="1"/>
</dbReference>
<feature type="region of interest" description="Disordered" evidence="1">
    <location>
        <begin position="602"/>
        <end position="622"/>
    </location>
</feature>
<proteinExistence type="predicted"/>
<keyword evidence="3" id="KW-1185">Reference proteome</keyword>
<dbReference type="AlphaFoldDB" id="A0A6J2L4Q4"/>